<dbReference type="KEGG" id="asha:G8E00_01520"/>
<proteinExistence type="predicted"/>
<name>A0A6G8RSG5_9GAMM</name>
<sequence>MPNQEEKASHKATVCNVMRDNPKLKQEDQIFEQVEFMYGNSTPSYAYKKPKFYDAYARELIQQFLALSEQQQAVARKDYRQCFDHLD</sequence>
<keyword evidence="2" id="KW-1185">Reference proteome</keyword>
<reference evidence="1 2" key="1">
    <citation type="submission" date="2020-03" db="EMBL/GenBank/DDBJ databases">
        <authorList>
            <person name="Zhu W."/>
        </authorList>
    </citation>
    <scope>NUCLEOTIDE SEQUENCE [LARGE SCALE GENOMIC DNA]</scope>
    <source>
        <strain evidence="1 2">323-1</strain>
    </source>
</reference>
<evidence type="ECO:0000313" key="1">
    <source>
        <dbReference type="EMBL" id="QIO04728.1"/>
    </source>
</evidence>
<dbReference type="EMBL" id="CP049801">
    <property type="protein sequence ID" value="QIO04728.1"/>
    <property type="molecule type" value="Genomic_DNA"/>
</dbReference>
<dbReference type="Proteomes" id="UP000502297">
    <property type="component" value="Chromosome"/>
</dbReference>
<organism evidence="1 2">
    <name type="scientific">Acinetobacter shaoyimingii</name>
    <dbReference type="NCBI Taxonomy" id="2715164"/>
    <lineage>
        <taxon>Bacteria</taxon>
        <taxon>Pseudomonadati</taxon>
        <taxon>Pseudomonadota</taxon>
        <taxon>Gammaproteobacteria</taxon>
        <taxon>Moraxellales</taxon>
        <taxon>Moraxellaceae</taxon>
        <taxon>Acinetobacter</taxon>
    </lineage>
</organism>
<protein>
    <submittedName>
        <fullName evidence="1">Uncharacterized protein</fullName>
    </submittedName>
</protein>
<gene>
    <name evidence="1" type="ORF">G8E00_01520</name>
</gene>
<dbReference type="AlphaFoldDB" id="A0A6G8RSG5"/>
<evidence type="ECO:0000313" key="2">
    <source>
        <dbReference type="Proteomes" id="UP000502297"/>
    </source>
</evidence>
<accession>A0A6G8RSG5</accession>
<dbReference type="RefSeq" id="WP_166221525.1">
    <property type="nucleotide sequence ID" value="NZ_CP049801.1"/>
</dbReference>